<dbReference type="OrthoDB" id="6365049at2759"/>
<evidence type="ECO:0000313" key="3">
    <source>
        <dbReference type="Proteomes" id="UP000000305"/>
    </source>
</evidence>
<sequence>MEFKNFAKDWGFSTNGLAEAAVKSMKKLIAGSWTAGSFNVDKFAKSLLLFRNAPRSGAASPAQMVLNRPVRDALPAHRRSFAPEWQQKTDVLEKRARRAKEVQIEHYNKTAHSLPPLSIGDHVVIQHPISKCWSTPAVVVEIGPHRDYLLKTPAGRLFRRNRRMLRKRIPVMPGTKSTPTPTPPAPIPVKPETTSATKSMPPAPEASPKQAKPRQRGKPKPPTFAVLQRSTRTKKQPDRYTN</sequence>
<organism evidence="2 3">
    <name type="scientific">Daphnia pulex</name>
    <name type="common">Water flea</name>
    <dbReference type="NCBI Taxonomy" id="6669"/>
    <lineage>
        <taxon>Eukaryota</taxon>
        <taxon>Metazoa</taxon>
        <taxon>Ecdysozoa</taxon>
        <taxon>Arthropoda</taxon>
        <taxon>Crustacea</taxon>
        <taxon>Branchiopoda</taxon>
        <taxon>Diplostraca</taxon>
        <taxon>Cladocera</taxon>
        <taxon>Anomopoda</taxon>
        <taxon>Daphniidae</taxon>
        <taxon>Daphnia</taxon>
    </lineage>
</organism>
<dbReference type="HOGENOM" id="CLU_098783_1_0_1"/>
<proteinExistence type="predicted"/>
<accession>E9HKH4</accession>
<reference evidence="2 3" key="1">
    <citation type="journal article" date="2011" name="Science">
        <title>The ecoresponsive genome of Daphnia pulex.</title>
        <authorList>
            <person name="Colbourne J.K."/>
            <person name="Pfrender M.E."/>
            <person name="Gilbert D."/>
            <person name="Thomas W.K."/>
            <person name="Tucker A."/>
            <person name="Oakley T.H."/>
            <person name="Tokishita S."/>
            <person name="Aerts A."/>
            <person name="Arnold G.J."/>
            <person name="Basu M.K."/>
            <person name="Bauer D.J."/>
            <person name="Caceres C.E."/>
            <person name="Carmel L."/>
            <person name="Casola C."/>
            <person name="Choi J.H."/>
            <person name="Detter J.C."/>
            <person name="Dong Q."/>
            <person name="Dusheyko S."/>
            <person name="Eads B.D."/>
            <person name="Frohlich T."/>
            <person name="Geiler-Samerotte K.A."/>
            <person name="Gerlach D."/>
            <person name="Hatcher P."/>
            <person name="Jogdeo S."/>
            <person name="Krijgsveld J."/>
            <person name="Kriventseva E.V."/>
            <person name="Kultz D."/>
            <person name="Laforsch C."/>
            <person name="Lindquist E."/>
            <person name="Lopez J."/>
            <person name="Manak J.R."/>
            <person name="Muller J."/>
            <person name="Pangilinan J."/>
            <person name="Patwardhan R.P."/>
            <person name="Pitluck S."/>
            <person name="Pritham E.J."/>
            <person name="Rechtsteiner A."/>
            <person name="Rho M."/>
            <person name="Rogozin I.B."/>
            <person name="Sakarya O."/>
            <person name="Salamov A."/>
            <person name="Schaack S."/>
            <person name="Shapiro H."/>
            <person name="Shiga Y."/>
            <person name="Skalitzky C."/>
            <person name="Smith Z."/>
            <person name="Souvorov A."/>
            <person name="Sung W."/>
            <person name="Tang Z."/>
            <person name="Tsuchiya D."/>
            <person name="Tu H."/>
            <person name="Vos H."/>
            <person name="Wang M."/>
            <person name="Wolf Y.I."/>
            <person name="Yamagata H."/>
            <person name="Yamada T."/>
            <person name="Ye Y."/>
            <person name="Shaw J.R."/>
            <person name="Andrews J."/>
            <person name="Crease T.J."/>
            <person name="Tang H."/>
            <person name="Lucas S.M."/>
            <person name="Robertson H.M."/>
            <person name="Bork P."/>
            <person name="Koonin E.V."/>
            <person name="Zdobnov E.M."/>
            <person name="Grigoriev I.V."/>
            <person name="Lynch M."/>
            <person name="Boore J.L."/>
        </authorList>
    </citation>
    <scope>NUCLEOTIDE SEQUENCE [LARGE SCALE GENOMIC DNA]</scope>
</reference>
<evidence type="ECO:0000313" key="2">
    <source>
        <dbReference type="EMBL" id="EFX67757.1"/>
    </source>
</evidence>
<dbReference type="PANTHER" id="PTHR33244:SF3">
    <property type="entry name" value="PEPTIDASE A2 DOMAIN-CONTAINING PROTEIN"/>
    <property type="match status" value="1"/>
</dbReference>
<dbReference type="PANTHER" id="PTHR33244">
    <property type="entry name" value="INTEGRASE CATALYTIC DOMAIN-CONTAINING PROTEIN-RELATED"/>
    <property type="match status" value="1"/>
</dbReference>
<dbReference type="STRING" id="6669.E9HKH4"/>
<dbReference type="PhylomeDB" id="E9HKH4"/>
<protein>
    <submittedName>
        <fullName evidence="2">Uncharacterized protein</fullName>
    </submittedName>
</protein>
<dbReference type="EMBL" id="GL732669">
    <property type="protein sequence ID" value="EFX67757.1"/>
    <property type="molecule type" value="Genomic_DNA"/>
</dbReference>
<name>E9HKH4_DAPPU</name>
<feature type="region of interest" description="Disordered" evidence="1">
    <location>
        <begin position="163"/>
        <end position="242"/>
    </location>
</feature>
<dbReference type="InParanoid" id="E9HKH4"/>
<evidence type="ECO:0000256" key="1">
    <source>
        <dbReference type="SAM" id="MobiDB-lite"/>
    </source>
</evidence>
<dbReference type="KEGG" id="dpx:DAPPUDRAFT_261067"/>
<dbReference type="eggNOG" id="ENOG502S8GQ">
    <property type="taxonomic scope" value="Eukaryota"/>
</dbReference>
<dbReference type="OMA" id="PAMALMG"/>
<gene>
    <name evidence="2" type="ORF">DAPPUDRAFT_261067</name>
</gene>
<feature type="compositionally biased region" description="Pro residues" evidence="1">
    <location>
        <begin position="180"/>
        <end position="189"/>
    </location>
</feature>
<keyword evidence="3" id="KW-1185">Reference proteome</keyword>
<dbReference type="AlphaFoldDB" id="E9HKH4"/>
<dbReference type="Proteomes" id="UP000000305">
    <property type="component" value="Unassembled WGS sequence"/>
</dbReference>